<dbReference type="Pfam" id="PF00400">
    <property type="entry name" value="WD40"/>
    <property type="match status" value="3"/>
</dbReference>
<dbReference type="AlphaFoldDB" id="W9S006"/>
<protein>
    <submittedName>
        <fullName evidence="5">Protein TOPLESS</fullName>
    </submittedName>
</protein>
<dbReference type="InterPro" id="IPR015943">
    <property type="entry name" value="WD40/YVTN_repeat-like_dom_sf"/>
</dbReference>
<dbReference type="Pfam" id="PF17814">
    <property type="entry name" value="LisH_TPL"/>
    <property type="match status" value="1"/>
</dbReference>
<evidence type="ECO:0000313" key="5">
    <source>
        <dbReference type="EMBL" id="EXB80739.1"/>
    </source>
</evidence>
<evidence type="ECO:0000256" key="1">
    <source>
        <dbReference type="ARBA" id="ARBA00022574"/>
    </source>
</evidence>
<feature type="repeat" description="WD" evidence="3">
    <location>
        <begin position="511"/>
        <end position="554"/>
    </location>
</feature>
<reference evidence="6" key="1">
    <citation type="submission" date="2013-01" db="EMBL/GenBank/DDBJ databases">
        <title>Draft Genome Sequence of a Mulberry Tree, Morus notabilis C.K. Schneid.</title>
        <authorList>
            <person name="He N."/>
            <person name="Zhao S."/>
        </authorList>
    </citation>
    <scope>NUCLEOTIDE SEQUENCE</scope>
</reference>
<dbReference type="InterPro" id="IPR001680">
    <property type="entry name" value="WD40_rpt"/>
</dbReference>
<dbReference type="InterPro" id="IPR019775">
    <property type="entry name" value="WD40_repeat_CS"/>
</dbReference>
<dbReference type="GO" id="GO:0006355">
    <property type="term" value="P:regulation of DNA-templated transcription"/>
    <property type="evidence" value="ECO:0007669"/>
    <property type="project" value="InterPro"/>
</dbReference>
<dbReference type="eggNOG" id="KOG0266">
    <property type="taxonomic scope" value="Eukaryota"/>
</dbReference>
<dbReference type="SMART" id="SM00667">
    <property type="entry name" value="LisH"/>
    <property type="match status" value="1"/>
</dbReference>
<gene>
    <name evidence="5" type="ORF">L484_008519</name>
</gene>
<accession>W9S006</accession>
<evidence type="ECO:0000259" key="4">
    <source>
        <dbReference type="PROSITE" id="PS50897"/>
    </source>
</evidence>
<dbReference type="PROSITE" id="PS00678">
    <property type="entry name" value="WD_REPEATS_1"/>
    <property type="match status" value="1"/>
</dbReference>
<sequence length="1176" mass="131500">MASPTPASTPQNVYSILQYLESVNLKEIARTGDKSKAVTKVFQRYNDKLVKDATDLLMMDSIRRVWGMLPKEESPTPPPPLFKRDEDSFGSFVDDKVPSAMSALSKELVFLILQFCNEEGFKQTAHMLESESGFYFDMRYFEEMMHSGNWHEAERYISGFTKLDDDRYSTKTYFEIRKQKFFETLDRKEHAKALDILMTDLRVFERGNEDLFKEMAQLLTFNDIRDHESLSLYGDTKSARETITREVKKLIEANPLFHGKLKFPTIKSQRLRRLINQSLNWQHILCEDPSPNPDIETLFLDHVCPKNKVSFVESIESNLNPSRAASSSVVTHSTSRSRSASTITQCGFPVEATCHDSPTELDSDISSKDFGGVDEVVSPIRDPGQIHNLVPTMHIDVPTMVALTLTEGSCPTSMDFHPVKQTFLLVGTSVGDVGLWDVAHGKKLLSRNFRVWDIAACSNAFKASLVKDPCVSVNQIMWSPDGSLFGVAYSKHIVQLYSYSGGDDIRQQLEIDAHLGSVNDLAFSSPYEQLFVITCGDDKTIKVWDMVTGNKQFTFDGHDTPVYSICCHTKENIDLLFSISVDGKIKAWLYDNIGARIDYDAPGLGRTRMAYSADGQRLFSCGTNKDGESFLVEWNDSEGWIRRMYQGLDSCHSSVVQFVTIKNQLLAAGDDHVIKFWDMDKKELLMTMDTGGELQVAPRINLNKECTLLAVVANENRIKILATDDGLHLLQTAEEQSVDASREISETLRKFLFPNACYFTQLAIDPNTTVGNAESAERDIPKIGKPKDMEDVKSLIGEASAKEEIRNLSEFEKSSQCQSLKLSAHVKANEISRLTYTNSGNAILALASNAIHLLWKWPQNEFNPNSKATTKVHPQLWQPKSGLQLMCNDLTGSKPEQAVPCFALSKNDSYLLSASGGIISLFNMITFKTMITMIPPPPAATCLAFHPQDNNIVAIGMDNSTILIYNVRTNKVKAKLEGHAERVTGLAFSNTLNMLISSGADEQIFAWNADGWKMEKSRFLQVPLGKELEAESDTQIQIHQDQLHFLAIHKTHLAIYEVQDLECVEQWNISKASSPISHAAFSCDGQMVYAGFLDGSITIFDALVLKQQCRIHPSAYLPANISSTVCPVVIAAHPQKPTQFAVGLANGEIYVLEPPDPEGKWGFGPLVENQPENHQL</sequence>
<dbReference type="InterPro" id="IPR054532">
    <property type="entry name" value="TPL_SMU1_LisH-like"/>
</dbReference>
<dbReference type="PANTHER" id="PTHR44083">
    <property type="entry name" value="TOPLESS-RELATED PROTEIN 1-RELATED"/>
    <property type="match status" value="1"/>
</dbReference>
<feature type="domain" description="CTLH" evidence="4">
    <location>
        <begin position="134"/>
        <end position="192"/>
    </location>
</feature>
<dbReference type="InterPro" id="IPR006594">
    <property type="entry name" value="LisH"/>
</dbReference>
<dbReference type="SUPFAM" id="SSF50978">
    <property type="entry name" value="WD40 repeat-like"/>
    <property type="match status" value="2"/>
</dbReference>
<feature type="repeat" description="WD" evidence="3">
    <location>
        <begin position="976"/>
        <end position="1017"/>
    </location>
</feature>
<dbReference type="InterPro" id="IPR027728">
    <property type="entry name" value="Topless_fam"/>
</dbReference>
<dbReference type="STRING" id="981085.W9S006"/>
<dbReference type="InterPro" id="IPR006595">
    <property type="entry name" value="CTLH_C"/>
</dbReference>
<dbReference type="InterPro" id="IPR056432">
    <property type="entry name" value="Beta-prop_GEMI5_1st"/>
</dbReference>
<dbReference type="Pfam" id="PF21359">
    <property type="entry name" value="zf_topless"/>
    <property type="match status" value="1"/>
</dbReference>
<keyword evidence="6" id="KW-1185">Reference proteome</keyword>
<dbReference type="PROSITE" id="PS50897">
    <property type="entry name" value="CTLH"/>
    <property type="match status" value="1"/>
</dbReference>
<dbReference type="InterPro" id="IPR048419">
    <property type="entry name" value="Topless_Znf"/>
</dbReference>
<organism evidence="5 6">
    <name type="scientific">Morus notabilis</name>
    <dbReference type="NCBI Taxonomy" id="981085"/>
    <lineage>
        <taxon>Eukaryota</taxon>
        <taxon>Viridiplantae</taxon>
        <taxon>Streptophyta</taxon>
        <taxon>Embryophyta</taxon>
        <taxon>Tracheophyta</taxon>
        <taxon>Spermatophyta</taxon>
        <taxon>Magnoliopsida</taxon>
        <taxon>eudicotyledons</taxon>
        <taxon>Gunneridae</taxon>
        <taxon>Pentapetalae</taxon>
        <taxon>rosids</taxon>
        <taxon>fabids</taxon>
        <taxon>Rosales</taxon>
        <taxon>Moraceae</taxon>
        <taxon>Moreae</taxon>
        <taxon>Morus</taxon>
    </lineage>
</organism>
<dbReference type="InterPro" id="IPR054080">
    <property type="entry name" value="TPR1-like_2nd"/>
</dbReference>
<keyword evidence="1 3" id="KW-0853">WD repeat</keyword>
<dbReference type="EMBL" id="KE344823">
    <property type="protein sequence ID" value="EXB80739.1"/>
    <property type="molecule type" value="Genomic_DNA"/>
</dbReference>
<dbReference type="PROSITE" id="PS50896">
    <property type="entry name" value="LISH"/>
    <property type="match status" value="1"/>
</dbReference>
<dbReference type="Pfam" id="PF23770">
    <property type="entry name" value="Beta-prop_RIG_1st"/>
    <property type="match status" value="1"/>
</dbReference>
<dbReference type="InterPro" id="IPR036322">
    <property type="entry name" value="WD40_repeat_dom_sf"/>
</dbReference>
<dbReference type="SMART" id="SM00320">
    <property type="entry name" value="WD40"/>
    <property type="match status" value="9"/>
</dbReference>
<keyword evidence="2" id="KW-0677">Repeat</keyword>
<evidence type="ECO:0000313" key="6">
    <source>
        <dbReference type="Proteomes" id="UP000030645"/>
    </source>
</evidence>
<dbReference type="Pfam" id="PF21889">
    <property type="entry name" value="TPR1-like_2nd"/>
    <property type="match status" value="1"/>
</dbReference>
<dbReference type="PROSITE" id="PS50082">
    <property type="entry name" value="WD_REPEATS_2"/>
    <property type="match status" value="3"/>
</dbReference>
<dbReference type="Gene3D" id="2.130.10.10">
    <property type="entry name" value="YVTN repeat-like/Quinoprotein amine dehydrogenase"/>
    <property type="match status" value="4"/>
</dbReference>
<evidence type="ECO:0000256" key="3">
    <source>
        <dbReference type="PROSITE-ProRule" id="PRU00221"/>
    </source>
</evidence>
<evidence type="ECO:0000256" key="2">
    <source>
        <dbReference type="ARBA" id="ARBA00022737"/>
    </source>
</evidence>
<dbReference type="SMART" id="SM00668">
    <property type="entry name" value="CTLH"/>
    <property type="match status" value="1"/>
</dbReference>
<dbReference type="PANTHER" id="PTHR44083:SF30">
    <property type="entry name" value="TOPLESS-LIKE PROTEIN"/>
    <property type="match status" value="1"/>
</dbReference>
<dbReference type="Proteomes" id="UP000030645">
    <property type="component" value="Unassembled WGS sequence"/>
</dbReference>
<dbReference type="PROSITE" id="PS50294">
    <property type="entry name" value="WD_REPEATS_REGION"/>
    <property type="match status" value="2"/>
</dbReference>
<feature type="repeat" description="WD" evidence="3">
    <location>
        <begin position="665"/>
        <end position="687"/>
    </location>
</feature>
<name>W9S006_9ROSA</name>
<proteinExistence type="predicted"/>